<dbReference type="Proteomes" id="UP000290657">
    <property type="component" value="Unassembled WGS sequence"/>
</dbReference>
<sequence>MQYCRVLIVVILTVLIALVFVYKFFINVIPNNLKIATGRESGGYYYYAKKYQKSLEKEGIQLEIIQTAGSLEALELLNKGEVDIAFVQGGTAKNSQTNNLLSMASLFYEPLWVFYNDDLSVKYLTDLKNKKVSIGEKGSGTRELFQILFEQNGIESNQLLALHDQDAVKKLQKKEIDALCLVISPEAPVIKELLSTNGIKLMNFNRKLAYRDRFDYINSVNLSEGVIDLARNIPNHDIKLLVTTASLVVKKDFNHNLQRLIIKNIKDIHRHGGIFEPENFFPSIQFVEIPISEHTKAYLKKGETWAEKYLPFWFSSLIEALLVVIVPLIPILIIFIKVVLPSYSLYFKYKIYTWENQIYLLDRKINNEKENKKEYILEEIELLKRIIKHSCVIYFFYTHQYYDLLLKLDGLRDTLLSKKMVHNHFVEYQHELYGLS</sequence>
<dbReference type="Gene3D" id="3.40.190.10">
    <property type="entry name" value="Periplasmic binding protein-like II"/>
    <property type="match status" value="2"/>
</dbReference>
<gene>
    <name evidence="2" type="ORF">CRV04_03010</name>
</gene>
<evidence type="ECO:0000313" key="2">
    <source>
        <dbReference type="EMBL" id="RXJ59999.1"/>
    </source>
</evidence>
<organism evidence="2 3">
    <name type="scientific">Candidatus Marinarcus aquaticus</name>
    <dbReference type="NCBI Taxonomy" id="2044504"/>
    <lineage>
        <taxon>Bacteria</taxon>
        <taxon>Pseudomonadati</taxon>
        <taxon>Campylobacterota</taxon>
        <taxon>Epsilonproteobacteria</taxon>
        <taxon>Campylobacterales</taxon>
        <taxon>Arcobacteraceae</taxon>
        <taxon>Candidatus Marinarcus</taxon>
    </lineage>
</organism>
<dbReference type="InterPro" id="IPR011852">
    <property type="entry name" value="TRAP_TAXI"/>
</dbReference>
<protein>
    <recommendedName>
        <fullName evidence="4">C4-dicarboxylate ABC transporter substrate-binding protein</fullName>
    </recommendedName>
</protein>
<dbReference type="Pfam" id="PF16868">
    <property type="entry name" value="NMT1_3"/>
    <property type="match status" value="1"/>
</dbReference>
<evidence type="ECO:0000313" key="3">
    <source>
        <dbReference type="Proteomes" id="UP000290657"/>
    </source>
</evidence>
<feature type="transmembrane region" description="Helical" evidence="1">
    <location>
        <begin position="7"/>
        <end position="25"/>
    </location>
</feature>
<reference evidence="2 3" key="1">
    <citation type="submission" date="2017-10" db="EMBL/GenBank/DDBJ databases">
        <title>Genomics of the genus Arcobacter.</title>
        <authorList>
            <person name="Perez-Cataluna A."/>
            <person name="Figueras M.J."/>
        </authorList>
    </citation>
    <scope>NUCLEOTIDE SEQUENCE [LARGE SCALE GENOMIC DNA]</scope>
    <source>
        <strain evidence="2 3">CECT 8987</strain>
    </source>
</reference>
<keyword evidence="1" id="KW-1133">Transmembrane helix</keyword>
<evidence type="ECO:0000256" key="1">
    <source>
        <dbReference type="SAM" id="Phobius"/>
    </source>
</evidence>
<feature type="transmembrane region" description="Helical" evidence="1">
    <location>
        <begin position="312"/>
        <end position="340"/>
    </location>
</feature>
<name>A0A4Q0XV26_9BACT</name>
<dbReference type="PANTHER" id="PTHR42941">
    <property type="entry name" value="SLL1037 PROTEIN"/>
    <property type="match status" value="1"/>
</dbReference>
<comment type="caution">
    <text evidence="2">The sequence shown here is derived from an EMBL/GenBank/DDBJ whole genome shotgun (WGS) entry which is preliminary data.</text>
</comment>
<dbReference type="SUPFAM" id="SSF53850">
    <property type="entry name" value="Periplasmic binding protein-like II"/>
    <property type="match status" value="1"/>
</dbReference>
<dbReference type="RefSeq" id="WP_128995253.1">
    <property type="nucleotide sequence ID" value="NZ_PDKN01000002.1"/>
</dbReference>
<proteinExistence type="predicted"/>
<dbReference type="EMBL" id="PDKN01000002">
    <property type="protein sequence ID" value="RXJ59999.1"/>
    <property type="molecule type" value="Genomic_DNA"/>
</dbReference>
<dbReference type="PANTHER" id="PTHR42941:SF1">
    <property type="entry name" value="SLL1037 PROTEIN"/>
    <property type="match status" value="1"/>
</dbReference>
<keyword evidence="1" id="KW-0812">Transmembrane</keyword>
<accession>A0A4Q0XV26</accession>
<dbReference type="OrthoDB" id="237270at2"/>
<evidence type="ECO:0008006" key="4">
    <source>
        <dbReference type="Google" id="ProtNLM"/>
    </source>
</evidence>
<keyword evidence="1" id="KW-0472">Membrane</keyword>
<keyword evidence="3" id="KW-1185">Reference proteome</keyword>
<dbReference type="AlphaFoldDB" id="A0A4Q0XV26"/>